<dbReference type="InterPro" id="IPR035979">
    <property type="entry name" value="RBD_domain_sf"/>
</dbReference>
<dbReference type="STRING" id="158607.A0A2P5HQG3"/>
<evidence type="ECO:0000256" key="1">
    <source>
        <dbReference type="SAM" id="MobiDB-lite"/>
    </source>
</evidence>
<gene>
    <name evidence="3" type="ORF">DHEL01_v209108</name>
</gene>
<dbReference type="CDD" id="cd06257">
    <property type="entry name" value="DnaJ"/>
    <property type="match status" value="1"/>
</dbReference>
<dbReference type="PANTHER" id="PTHR24074">
    <property type="entry name" value="CO-CHAPERONE PROTEIN DJLA"/>
    <property type="match status" value="1"/>
</dbReference>
<dbReference type="OrthoDB" id="6730379at2759"/>
<feature type="region of interest" description="Disordered" evidence="1">
    <location>
        <begin position="109"/>
        <end position="171"/>
    </location>
</feature>
<reference evidence="3" key="1">
    <citation type="submission" date="2017-09" db="EMBL/GenBank/DDBJ databases">
        <title>Polyketide synthases of a Diaporthe helianthi virulent isolate.</title>
        <authorList>
            <person name="Baroncelli R."/>
        </authorList>
    </citation>
    <scope>NUCLEOTIDE SEQUENCE [LARGE SCALE GENOMIC DNA]</scope>
    <source>
        <strain evidence="3">7/96</strain>
    </source>
</reference>
<accession>A0A2P5HQG3</accession>
<organism evidence="3 4">
    <name type="scientific">Diaporthe helianthi</name>
    <dbReference type="NCBI Taxonomy" id="158607"/>
    <lineage>
        <taxon>Eukaryota</taxon>
        <taxon>Fungi</taxon>
        <taxon>Dikarya</taxon>
        <taxon>Ascomycota</taxon>
        <taxon>Pezizomycotina</taxon>
        <taxon>Sordariomycetes</taxon>
        <taxon>Sordariomycetidae</taxon>
        <taxon>Diaporthales</taxon>
        <taxon>Diaporthaceae</taxon>
        <taxon>Diaporthe</taxon>
    </lineage>
</organism>
<name>A0A2P5HQG3_DIAHE</name>
<protein>
    <submittedName>
        <fullName evidence="3">DnaJ domain-containing protein</fullName>
    </submittedName>
</protein>
<dbReference type="SMART" id="SM00271">
    <property type="entry name" value="DnaJ"/>
    <property type="match status" value="1"/>
</dbReference>
<dbReference type="Proteomes" id="UP000094444">
    <property type="component" value="Unassembled WGS sequence"/>
</dbReference>
<feature type="region of interest" description="Disordered" evidence="1">
    <location>
        <begin position="233"/>
        <end position="277"/>
    </location>
</feature>
<dbReference type="AlphaFoldDB" id="A0A2P5HQG3"/>
<dbReference type="InterPro" id="IPR001623">
    <property type="entry name" value="DnaJ_domain"/>
</dbReference>
<dbReference type="Gene3D" id="1.10.287.110">
    <property type="entry name" value="DnaJ domain"/>
    <property type="match status" value="1"/>
</dbReference>
<feature type="domain" description="J" evidence="2">
    <location>
        <begin position="165"/>
        <end position="233"/>
    </location>
</feature>
<dbReference type="Pfam" id="PF00226">
    <property type="entry name" value="DnaJ"/>
    <property type="match status" value="1"/>
</dbReference>
<dbReference type="InParanoid" id="A0A2P5HQG3"/>
<dbReference type="PROSITE" id="PS50076">
    <property type="entry name" value="DNAJ_2"/>
    <property type="match status" value="1"/>
</dbReference>
<evidence type="ECO:0000313" key="4">
    <source>
        <dbReference type="Proteomes" id="UP000094444"/>
    </source>
</evidence>
<dbReference type="InterPro" id="IPR050817">
    <property type="entry name" value="DjlA_DnaK_co-chaperone"/>
</dbReference>
<evidence type="ECO:0000313" key="3">
    <source>
        <dbReference type="EMBL" id="POS72500.1"/>
    </source>
</evidence>
<feature type="compositionally biased region" description="Basic and acidic residues" evidence="1">
    <location>
        <begin position="418"/>
        <end position="431"/>
    </location>
</feature>
<sequence length="437" mass="48336">MTDLPLPNFPEAAAPRSFFLGEIWQQISKVEVARLLVEVGVPQGQFRLYWDTRVPPGNQHKGFCFVECRSRGLAVFAWAKLHGLSRWNRSLKVRAVNKNGALQLSLAELSAASQSQPQPQPQPSGSAQPPPRAPSPPPPPRTPTPPPREPSPEPESTASPQGERDYYADLGLPGRVDDAKVIKKQYRKLALKYHPDKAGLAEKLEYEEKFKVINNAQQVLLDPELKAAYDARRDQARRHAPTPGHGEAPPAQSQPPPPAPSSPPRAQSSPRAPRGFWGAPSMDLPVHRWEVTDENLFDVVQNDVISFYEKLAAAEKQAGLNWGIKLFKVGGNTVFLPRQTQPVGACDSNIVFVAVVKGDGLTTPRRFENVRHDKPVLVPGFRPPTSQQPWNPHHVKKFFRLPLRLFQAQGIAFTPGELRGDTPEGRADADNISHTLS</sequence>
<feature type="compositionally biased region" description="Low complexity" evidence="1">
    <location>
        <begin position="264"/>
        <end position="274"/>
    </location>
</feature>
<feature type="region of interest" description="Disordered" evidence="1">
    <location>
        <begin position="415"/>
        <end position="437"/>
    </location>
</feature>
<dbReference type="CDD" id="cd00590">
    <property type="entry name" value="RRM_SF"/>
    <property type="match status" value="1"/>
</dbReference>
<dbReference type="PRINTS" id="PR00625">
    <property type="entry name" value="JDOMAIN"/>
</dbReference>
<feature type="compositionally biased region" description="Pro residues" evidence="1">
    <location>
        <begin position="118"/>
        <end position="149"/>
    </location>
</feature>
<dbReference type="GO" id="GO:0003676">
    <property type="term" value="F:nucleic acid binding"/>
    <property type="evidence" value="ECO:0007669"/>
    <property type="project" value="InterPro"/>
</dbReference>
<feature type="compositionally biased region" description="Pro residues" evidence="1">
    <location>
        <begin position="252"/>
        <end position="263"/>
    </location>
</feature>
<proteinExistence type="predicted"/>
<dbReference type="SUPFAM" id="SSF46565">
    <property type="entry name" value="Chaperone J-domain"/>
    <property type="match status" value="1"/>
</dbReference>
<dbReference type="InterPro" id="IPR036869">
    <property type="entry name" value="J_dom_sf"/>
</dbReference>
<dbReference type="SUPFAM" id="SSF54928">
    <property type="entry name" value="RNA-binding domain, RBD"/>
    <property type="match status" value="1"/>
</dbReference>
<comment type="caution">
    <text evidence="3">The sequence shown here is derived from an EMBL/GenBank/DDBJ whole genome shotgun (WGS) entry which is preliminary data.</text>
</comment>
<evidence type="ECO:0000259" key="2">
    <source>
        <dbReference type="PROSITE" id="PS50076"/>
    </source>
</evidence>
<dbReference type="EMBL" id="MAVT02000987">
    <property type="protein sequence ID" value="POS72500.1"/>
    <property type="molecule type" value="Genomic_DNA"/>
</dbReference>
<keyword evidence="4" id="KW-1185">Reference proteome</keyword>